<dbReference type="GO" id="GO:0003677">
    <property type="term" value="F:DNA binding"/>
    <property type="evidence" value="ECO:0007669"/>
    <property type="project" value="UniProtKB-UniRule"/>
</dbReference>
<evidence type="ECO:0000256" key="2">
    <source>
        <dbReference type="PROSITE-ProRule" id="PRU00335"/>
    </source>
</evidence>
<evidence type="ECO:0000313" key="6">
    <source>
        <dbReference type="Proteomes" id="UP000555728"/>
    </source>
</evidence>
<dbReference type="RefSeq" id="WP_184436684.1">
    <property type="nucleotide sequence ID" value="NZ_JACIGI010000029.1"/>
</dbReference>
<dbReference type="InterPro" id="IPR001647">
    <property type="entry name" value="HTH_TetR"/>
</dbReference>
<dbReference type="Pfam" id="PF00440">
    <property type="entry name" value="TetR_N"/>
    <property type="match status" value="1"/>
</dbReference>
<proteinExistence type="predicted"/>
<dbReference type="InterPro" id="IPR009057">
    <property type="entry name" value="Homeodomain-like_sf"/>
</dbReference>
<feature type="compositionally biased region" description="Gly residues" evidence="3">
    <location>
        <begin position="240"/>
        <end position="256"/>
    </location>
</feature>
<keyword evidence="1 2" id="KW-0238">DNA-binding</keyword>
<evidence type="ECO:0000313" key="5">
    <source>
        <dbReference type="EMBL" id="MBB4287190.1"/>
    </source>
</evidence>
<feature type="domain" description="HTH tetR-type" evidence="4">
    <location>
        <begin position="17"/>
        <end position="77"/>
    </location>
</feature>
<organism evidence="5 6">
    <name type="scientific">Roseospira goensis</name>
    <dbReference type="NCBI Taxonomy" id="391922"/>
    <lineage>
        <taxon>Bacteria</taxon>
        <taxon>Pseudomonadati</taxon>
        <taxon>Pseudomonadota</taxon>
        <taxon>Alphaproteobacteria</taxon>
        <taxon>Rhodospirillales</taxon>
        <taxon>Rhodospirillaceae</taxon>
        <taxon>Roseospira</taxon>
    </lineage>
</organism>
<sequence>MAEHDTSHPESAGSAPAPVSDRLIDAALGLAGERGWRGLTMAAIADRAGIPLNEALKVHGSRNAVLRAMGEHVDAAMLDEALSFTEEDGARDRLFDMLMRRYDALARWKPGLAAIIKDLPFDPGTFVVSMQGVQHSMGLALEAASLSGDGLGGLATRQGLAAVYLATMRVWINDDTADLSQTMAALDKNLDRADSVASTVCRVVPCRERRRRDDGGRVEPAPDADPAWTAGDDGPAPGSAEGGDGKAGPGPGTAPA</sequence>
<reference evidence="5 6" key="1">
    <citation type="submission" date="2020-08" db="EMBL/GenBank/DDBJ databases">
        <title>Genome sequencing of Purple Non-Sulfur Bacteria from various extreme environments.</title>
        <authorList>
            <person name="Mayer M."/>
        </authorList>
    </citation>
    <scope>NUCLEOTIDE SEQUENCE [LARGE SCALE GENOMIC DNA]</scope>
    <source>
        <strain evidence="5 6">JA135</strain>
    </source>
</reference>
<evidence type="ECO:0000259" key="4">
    <source>
        <dbReference type="PROSITE" id="PS50977"/>
    </source>
</evidence>
<name>A0A7W6WLK6_9PROT</name>
<protein>
    <submittedName>
        <fullName evidence="5">AcrR family transcriptional regulator</fullName>
    </submittedName>
</protein>
<dbReference type="PROSITE" id="PS50977">
    <property type="entry name" value="HTH_TETR_2"/>
    <property type="match status" value="1"/>
</dbReference>
<dbReference type="InterPro" id="IPR013718">
    <property type="entry name" value="COQ9_C"/>
</dbReference>
<dbReference type="Pfam" id="PF08511">
    <property type="entry name" value="COQ9"/>
    <property type="match status" value="1"/>
</dbReference>
<evidence type="ECO:0000256" key="3">
    <source>
        <dbReference type="SAM" id="MobiDB-lite"/>
    </source>
</evidence>
<dbReference type="Proteomes" id="UP000555728">
    <property type="component" value="Unassembled WGS sequence"/>
</dbReference>
<evidence type="ECO:0000256" key="1">
    <source>
        <dbReference type="ARBA" id="ARBA00023125"/>
    </source>
</evidence>
<feature type="region of interest" description="Disordered" evidence="3">
    <location>
        <begin position="210"/>
        <end position="256"/>
    </location>
</feature>
<dbReference type="AlphaFoldDB" id="A0A7W6WLK6"/>
<dbReference type="EMBL" id="JACIGI010000029">
    <property type="protein sequence ID" value="MBB4287190.1"/>
    <property type="molecule type" value="Genomic_DNA"/>
</dbReference>
<comment type="caution">
    <text evidence="5">The sequence shown here is derived from an EMBL/GenBank/DDBJ whole genome shotgun (WGS) entry which is preliminary data.</text>
</comment>
<feature type="DNA-binding region" description="H-T-H motif" evidence="2">
    <location>
        <begin position="40"/>
        <end position="59"/>
    </location>
</feature>
<gene>
    <name evidence="5" type="ORF">GGD88_002934</name>
</gene>
<keyword evidence="6" id="KW-1185">Reference proteome</keyword>
<dbReference type="Gene3D" id="1.10.357.10">
    <property type="entry name" value="Tetracycline Repressor, domain 2"/>
    <property type="match status" value="1"/>
</dbReference>
<dbReference type="SUPFAM" id="SSF46689">
    <property type="entry name" value="Homeodomain-like"/>
    <property type="match status" value="1"/>
</dbReference>
<accession>A0A7W6WLK6</accession>